<dbReference type="GO" id="GO:0016791">
    <property type="term" value="F:phosphatase activity"/>
    <property type="evidence" value="ECO:0007669"/>
    <property type="project" value="TreeGrafter"/>
</dbReference>
<dbReference type="GO" id="GO:0005737">
    <property type="term" value="C:cytoplasm"/>
    <property type="evidence" value="ECO:0007669"/>
    <property type="project" value="TreeGrafter"/>
</dbReference>
<dbReference type="Gene3D" id="3.40.50.1240">
    <property type="entry name" value="Phosphoglycerate mutase-like"/>
    <property type="match status" value="1"/>
</dbReference>
<dbReference type="InterPro" id="IPR013078">
    <property type="entry name" value="His_Pase_superF_clade-1"/>
</dbReference>
<protein>
    <submittedName>
        <fullName evidence="1">Unannotated protein</fullName>
    </submittedName>
</protein>
<dbReference type="Pfam" id="PF00300">
    <property type="entry name" value="His_Phos_1"/>
    <property type="match status" value="1"/>
</dbReference>
<organism evidence="1">
    <name type="scientific">freshwater metagenome</name>
    <dbReference type="NCBI Taxonomy" id="449393"/>
    <lineage>
        <taxon>unclassified sequences</taxon>
        <taxon>metagenomes</taxon>
        <taxon>ecological metagenomes</taxon>
    </lineage>
</organism>
<dbReference type="PANTHER" id="PTHR48100">
    <property type="entry name" value="BROAD-SPECIFICITY PHOSPHATASE YOR283W-RELATED"/>
    <property type="match status" value="1"/>
</dbReference>
<dbReference type="EMBL" id="CAEZSH010000043">
    <property type="protein sequence ID" value="CAB4536308.1"/>
    <property type="molecule type" value="Genomic_DNA"/>
</dbReference>
<dbReference type="CDD" id="cd07067">
    <property type="entry name" value="HP_PGM_like"/>
    <property type="match status" value="1"/>
</dbReference>
<proteinExistence type="predicted"/>
<sequence length="212" mass="23997">MPANRIHLIRHGEVHNPGGVLYGRLPHFHLTESGHKMARLAAEELKNRGAKLSAVYCSPLLRTRESAERIQEVFGLDPLTDQRLIEPHNIFEGRKLSAKAIALRPHLLFHLRNPMQPSWGESFVSIVARMMEAIEDIDAKTREGEVALVTHQLPIWMVHRHLSGARLAHDPRKRRCALSSITTIERNKAGDWVEVDYVEPARELVATDRGAV</sequence>
<dbReference type="SUPFAM" id="SSF53254">
    <property type="entry name" value="Phosphoglycerate mutase-like"/>
    <property type="match status" value="1"/>
</dbReference>
<evidence type="ECO:0000313" key="1">
    <source>
        <dbReference type="EMBL" id="CAB4536308.1"/>
    </source>
</evidence>
<gene>
    <name evidence="1" type="ORF">UFOPK1410_00477</name>
</gene>
<dbReference type="AlphaFoldDB" id="A0A6J6BDH4"/>
<dbReference type="PANTHER" id="PTHR48100:SF51">
    <property type="entry name" value="PHOSPHOGLYCERATE MUTASE"/>
    <property type="match status" value="1"/>
</dbReference>
<dbReference type="InterPro" id="IPR029033">
    <property type="entry name" value="His_PPase_superfam"/>
</dbReference>
<accession>A0A6J6BDH4</accession>
<dbReference type="SMART" id="SM00855">
    <property type="entry name" value="PGAM"/>
    <property type="match status" value="1"/>
</dbReference>
<reference evidence="1" key="1">
    <citation type="submission" date="2020-05" db="EMBL/GenBank/DDBJ databases">
        <authorList>
            <person name="Chiriac C."/>
            <person name="Salcher M."/>
            <person name="Ghai R."/>
            <person name="Kavagutti S V."/>
        </authorList>
    </citation>
    <scope>NUCLEOTIDE SEQUENCE</scope>
</reference>
<dbReference type="InterPro" id="IPR050275">
    <property type="entry name" value="PGM_Phosphatase"/>
</dbReference>
<name>A0A6J6BDH4_9ZZZZ</name>